<dbReference type="SUPFAM" id="SSF49785">
    <property type="entry name" value="Galactose-binding domain-like"/>
    <property type="match status" value="1"/>
</dbReference>
<dbReference type="InterPro" id="IPR002049">
    <property type="entry name" value="LE_dom"/>
</dbReference>
<feature type="domain" description="EGF-like" evidence="3">
    <location>
        <begin position="337"/>
        <end position="371"/>
    </location>
</feature>
<evidence type="ECO:0000313" key="5">
    <source>
        <dbReference type="RefSeq" id="XP_022306524.1"/>
    </source>
</evidence>
<accession>A0A8B8BUJ0</accession>
<dbReference type="OrthoDB" id="6159857at2759"/>
<evidence type="ECO:0000313" key="4">
    <source>
        <dbReference type="Proteomes" id="UP000694844"/>
    </source>
</evidence>
<feature type="transmembrane region" description="Helical" evidence="2">
    <location>
        <begin position="470"/>
        <end position="492"/>
    </location>
</feature>
<feature type="domain" description="EGF-like" evidence="3">
    <location>
        <begin position="376"/>
        <end position="416"/>
    </location>
</feature>
<keyword evidence="4" id="KW-1185">Reference proteome</keyword>
<gene>
    <name evidence="5" type="primary">LOC111112927</name>
</gene>
<dbReference type="PANTHER" id="PTHR24043:SF8">
    <property type="entry name" value="EGF-LIKE DOMAIN-CONTAINING PROTEIN"/>
    <property type="match status" value="1"/>
</dbReference>
<dbReference type="Pfam" id="PF00053">
    <property type="entry name" value="EGF_laminin"/>
    <property type="match status" value="1"/>
</dbReference>
<keyword evidence="1" id="KW-0245">EGF-like domain</keyword>
<dbReference type="InterPro" id="IPR008979">
    <property type="entry name" value="Galactose-bd-like_sf"/>
</dbReference>
<dbReference type="GO" id="GO:0005044">
    <property type="term" value="F:scavenger receptor activity"/>
    <property type="evidence" value="ECO:0007669"/>
    <property type="project" value="InterPro"/>
</dbReference>
<dbReference type="GeneID" id="111112927"/>
<keyword evidence="2" id="KW-0812">Transmembrane</keyword>
<dbReference type="Proteomes" id="UP000694844">
    <property type="component" value="Chromosome 9"/>
</dbReference>
<protein>
    <submittedName>
        <fullName evidence="5">Uncharacterized protein LOC111112927</fullName>
    </submittedName>
</protein>
<proteinExistence type="predicted"/>
<dbReference type="AlphaFoldDB" id="A0A8B8BUJ0"/>
<reference evidence="5" key="1">
    <citation type="submission" date="2025-08" db="UniProtKB">
        <authorList>
            <consortium name="RefSeq"/>
        </authorList>
    </citation>
    <scope>IDENTIFICATION</scope>
    <source>
        <tissue evidence="5">Whole sample</tissue>
    </source>
</reference>
<feature type="domain" description="EGF-like" evidence="3">
    <location>
        <begin position="237"/>
        <end position="279"/>
    </location>
</feature>
<keyword evidence="2" id="KW-1133">Transmembrane helix</keyword>
<dbReference type="Gene3D" id="2.60.120.260">
    <property type="entry name" value="Galactose-binding domain-like"/>
    <property type="match status" value="1"/>
</dbReference>
<dbReference type="Gene3D" id="2.170.300.10">
    <property type="entry name" value="Tie2 ligand-binding domain superfamily"/>
    <property type="match status" value="1"/>
</dbReference>
<name>A0A8B8BUJ0_CRAVI</name>
<evidence type="ECO:0000259" key="3">
    <source>
        <dbReference type="SMART" id="SM00181"/>
    </source>
</evidence>
<feature type="domain" description="EGF-like" evidence="3">
    <location>
        <begin position="290"/>
        <end position="326"/>
    </location>
</feature>
<evidence type="ECO:0000256" key="1">
    <source>
        <dbReference type="ARBA" id="ARBA00022536"/>
    </source>
</evidence>
<sequence>MRVSCMFYICRHAVCIVYTSNGDFRKLKLRFQTLKKMWTEFCVLSLLVPCASGFVNLAHTPAQGLQGTASMSQPPQNQAFSAGNAVDGNTDQVTLTTCAIMDYSKNYKAVWWKVRLVKRFNVAYLDVYFRNGTITRASGFYFYSYDSTEVSDPNLPNPNNLIYHQDPMSGCPASIKNITVNRLAKEIVFINKRPTGFRSNCAGADWEKTTVEICEVKVMGCDTNRYAYGCTAVCDNKCKSQQCDAFNGSCIYGCTDANALTIDCVVCQDGLYISNKVCKPCQGHCKDGAPCNKSTGRCDNGCSNHWTGTFCEICKPGFYDSTTSCLSICGHCKDNATCDKESGRCPNGCEQHFEAPHCQGCMDSFYGVDCKTPCGNCLHMEVCDKHNGTCHHGCINNFEMPLCSECQDGFYGITCNVTCGNCKDGQPCDKDTGECMNGCDSYVKPPLCKEIISSKLPEKRCTDDGTSFSWSYVVIGILGILLAIAVACIVYLKRQRPVVQHDKQKKSTQNYDNLTVLKENHQYATMNSETNDSHYQELQATVL</sequence>
<keyword evidence="2" id="KW-0472">Membrane</keyword>
<organism evidence="4 5">
    <name type="scientific">Crassostrea virginica</name>
    <name type="common">Eastern oyster</name>
    <dbReference type="NCBI Taxonomy" id="6565"/>
    <lineage>
        <taxon>Eukaryota</taxon>
        <taxon>Metazoa</taxon>
        <taxon>Spiralia</taxon>
        <taxon>Lophotrochozoa</taxon>
        <taxon>Mollusca</taxon>
        <taxon>Bivalvia</taxon>
        <taxon>Autobranchia</taxon>
        <taxon>Pteriomorphia</taxon>
        <taxon>Ostreida</taxon>
        <taxon>Ostreoidea</taxon>
        <taxon>Ostreidae</taxon>
        <taxon>Crassostrea</taxon>
    </lineage>
</organism>
<dbReference type="PANTHER" id="PTHR24043">
    <property type="entry name" value="SCAVENGER RECEPTOR CLASS F"/>
    <property type="match status" value="1"/>
</dbReference>
<dbReference type="RefSeq" id="XP_022306524.1">
    <property type="nucleotide sequence ID" value="XM_022450816.1"/>
</dbReference>
<dbReference type="InterPro" id="IPR000742">
    <property type="entry name" value="EGF"/>
</dbReference>
<dbReference type="InterPro" id="IPR042635">
    <property type="entry name" value="MEGF10/SREC1/2-like"/>
</dbReference>
<dbReference type="KEGG" id="cvn:111112927"/>
<evidence type="ECO:0000256" key="2">
    <source>
        <dbReference type="SAM" id="Phobius"/>
    </source>
</evidence>
<dbReference type="SMART" id="SM00181">
    <property type="entry name" value="EGF"/>
    <property type="match status" value="4"/>
</dbReference>